<dbReference type="EMBL" id="CAMGYJ010000008">
    <property type="protein sequence ID" value="CAI0466264.1"/>
    <property type="molecule type" value="Genomic_DNA"/>
</dbReference>
<evidence type="ECO:0000313" key="5">
    <source>
        <dbReference type="Proteomes" id="UP001154282"/>
    </source>
</evidence>
<keyword evidence="5" id="KW-1185">Reference proteome</keyword>
<evidence type="ECO:0000256" key="1">
    <source>
        <dbReference type="ARBA" id="ARBA00006484"/>
    </source>
</evidence>
<dbReference type="InterPro" id="IPR002347">
    <property type="entry name" value="SDR_fam"/>
</dbReference>
<dbReference type="AlphaFoldDB" id="A0AAV0P6V1"/>
<dbReference type="PROSITE" id="PS00061">
    <property type="entry name" value="ADH_SHORT"/>
    <property type="match status" value="1"/>
</dbReference>
<dbReference type="GO" id="GO:0016614">
    <property type="term" value="F:oxidoreductase activity, acting on CH-OH group of donors"/>
    <property type="evidence" value="ECO:0007669"/>
    <property type="project" value="UniProtKB-ARBA"/>
</dbReference>
<gene>
    <name evidence="4" type="ORF">LITE_LOCUS36967</name>
</gene>
<feature type="region of interest" description="Disordered" evidence="3">
    <location>
        <begin position="1"/>
        <end position="23"/>
    </location>
</feature>
<dbReference type="PRINTS" id="PR00081">
    <property type="entry name" value="GDHRDH"/>
</dbReference>
<name>A0AAV0P6V1_9ROSI</name>
<dbReference type="SUPFAM" id="SSF51735">
    <property type="entry name" value="NAD(P)-binding Rossmann-fold domains"/>
    <property type="match status" value="1"/>
</dbReference>
<dbReference type="Proteomes" id="UP001154282">
    <property type="component" value="Unassembled WGS sequence"/>
</dbReference>
<evidence type="ECO:0000256" key="2">
    <source>
        <dbReference type="ARBA" id="ARBA00023002"/>
    </source>
</evidence>
<proteinExistence type="inferred from homology"/>
<evidence type="ECO:0000313" key="4">
    <source>
        <dbReference type="EMBL" id="CAI0466264.1"/>
    </source>
</evidence>
<reference evidence="4" key="1">
    <citation type="submission" date="2022-08" db="EMBL/GenBank/DDBJ databases">
        <authorList>
            <person name="Gutierrez-Valencia J."/>
        </authorList>
    </citation>
    <scope>NUCLEOTIDE SEQUENCE</scope>
</reference>
<sequence>MASGSSCDCESKFPPESQPTQPAKEYLMNPLPQPLNPKPYKPTNKLLGKVALVTGGDSGIGRSVCLHFAMEGATVGFTYVKGIEDVDKDETIKLIKQLKPPSSKDPIAIQADLGYESECQRVVDEFVKEYETIDILVNNAGVQYYTNSMDDITESRLENVFRTNIFAYFFLARFSLNHMKRGGCVINTTSVAAYTAVNAYSGGSEVLDYTATKGAIVAFTRGLALQLASKGIRVNAVAPGPVWTPLQPASMPAESMKGLGSSVPMGRAAQPHEIAPCYVFLACNECSSYFTGQVLHPNGGMIVNT</sequence>
<dbReference type="InterPro" id="IPR020904">
    <property type="entry name" value="Sc_DH/Rdtase_CS"/>
</dbReference>
<dbReference type="PANTHER" id="PTHR48107">
    <property type="entry name" value="NADPH-DEPENDENT ALDEHYDE REDUCTASE-LIKE PROTEIN, CHLOROPLASTIC-RELATED"/>
    <property type="match status" value="1"/>
</dbReference>
<dbReference type="InterPro" id="IPR036291">
    <property type="entry name" value="NAD(P)-bd_dom_sf"/>
</dbReference>
<dbReference type="Pfam" id="PF13561">
    <property type="entry name" value="adh_short_C2"/>
    <property type="match status" value="1"/>
</dbReference>
<comment type="caution">
    <text evidence="4">The sequence shown here is derived from an EMBL/GenBank/DDBJ whole genome shotgun (WGS) entry which is preliminary data.</text>
</comment>
<dbReference type="FunFam" id="3.40.50.720:FF:000084">
    <property type="entry name" value="Short-chain dehydrogenase reductase"/>
    <property type="match status" value="1"/>
</dbReference>
<organism evidence="4 5">
    <name type="scientific">Linum tenue</name>
    <dbReference type="NCBI Taxonomy" id="586396"/>
    <lineage>
        <taxon>Eukaryota</taxon>
        <taxon>Viridiplantae</taxon>
        <taxon>Streptophyta</taxon>
        <taxon>Embryophyta</taxon>
        <taxon>Tracheophyta</taxon>
        <taxon>Spermatophyta</taxon>
        <taxon>Magnoliopsida</taxon>
        <taxon>eudicotyledons</taxon>
        <taxon>Gunneridae</taxon>
        <taxon>Pentapetalae</taxon>
        <taxon>rosids</taxon>
        <taxon>fabids</taxon>
        <taxon>Malpighiales</taxon>
        <taxon>Linaceae</taxon>
        <taxon>Linum</taxon>
    </lineage>
</organism>
<dbReference type="PANTHER" id="PTHR48107:SF16">
    <property type="entry name" value="NADPH-DEPENDENT ALDEHYDE REDUCTASE 1, CHLOROPLASTIC"/>
    <property type="match status" value="1"/>
</dbReference>
<accession>A0AAV0P6V1</accession>
<evidence type="ECO:0000256" key="3">
    <source>
        <dbReference type="SAM" id="MobiDB-lite"/>
    </source>
</evidence>
<protein>
    <submittedName>
        <fullName evidence="4">Uncharacterized protein</fullName>
    </submittedName>
</protein>
<keyword evidence="2" id="KW-0560">Oxidoreductase</keyword>
<dbReference type="Gene3D" id="3.40.50.720">
    <property type="entry name" value="NAD(P)-binding Rossmann-like Domain"/>
    <property type="match status" value="1"/>
</dbReference>
<comment type="similarity">
    <text evidence="1">Belongs to the short-chain dehydrogenases/reductases (SDR) family.</text>
</comment>
<dbReference type="PRINTS" id="PR00080">
    <property type="entry name" value="SDRFAMILY"/>
</dbReference>